<organism evidence="1 2">
    <name type="scientific">candidate division WOR-1 bacterium RIFOXYB2_FULL_48_7</name>
    <dbReference type="NCBI Taxonomy" id="1802583"/>
    <lineage>
        <taxon>Bacteria</taxon>
        <taxon>Bacillati</taxon>
        <taxon>Saganbacteria</taxon>
    </lineage>
</organism>
<evidence type="ECO:0000313" key="1">
    <source>
        <dbReference type="EMBL" id="OGC30717.1"/>
    </source>
</evidence>
<reference evidence="1 2" key="1">
    <citation type="journal article" date="2016" name="Nat. Commun.">
        <title>Thousands of microbial genomes shed light on interconnected biogeochemical processes in an aquifer system.</title>
        <authorList>
            <person name="Anantharaman K."/>
            <person name="Brown C.T."/>
            <person name="Hug L.A."/>
            <person name="Sharon I."/>
            <person name="Castelle C.J."/>
            <person name="Probst A.J."/>
            <person name="Thomas B.C."/>
            <person name="Singh A."/>
            <person name="Wilkins M.J."/>
            <person name="Karaoz U."/>
            <person name="Brodie E.L."/>
            <person name="Williams K.H."/>
            <person name="Hubbard S.S."/>
            <person name="Banfield J.F."/>
        </authorList>
    </citation>
    <scope>NUCLEOTIDE SEQUENCE [LARGE SCALE GENOMIC DNA]</scope>
</reference>
<dbReference type="EMBL" id="MEUF01000085">
    <property type="protein sequence ID" value="OGC30717.1"/>
    <property type="molecule type" value="Genomic_DNA"/>
</dbReference>
<proteinExistence type="predicted"/>
<gene>
    <name evidence="1" type="ORF">A2311_01575</name>
</gene>
<sequence>MSLITTRFTGRKCGTAFINAQLWAKMPQAEQVNLLGKIAGSPIPPGDISGRNVMIHLRSPIIDWTNEVFSLRLKGIIPDVRPDGTVSEHSGNGVDRHPFVVNESGILTCEQARQGTPEGGHFADIAEHEYHLADQFCPEHADHALAFGSYDGIRYQFNGVDHKLGFVVFGVETADDFRLSSIFKSHLIGMLDNSDFPQIGQSFGQALARFHGVRDAYRGGYIHRYLHWGNIGLIASGLGGNSGTRVILRDFESTLSLNELSPRQRIGYLFIDIAQSILLCQGMALNIPDYFGKTELELYFMQTYFGSEGIEAWSKMPDRNNFPAMLKQLKTDCIAGQAVDIVNFLNTHPQPFFRFLGDYLGQHVL</sequence>
<accession>A0A1F4TDQ6</accession>
<evidence type="ECO:0000313" key="2">
    <source>
        <dbReference type="Proteomes" id="UP000178951"/>
    </source>
</evidence>
<dbReference type="AlphaFoldDB" id="A0A1F4TDQ6"/>
<protein>
    <submittedName>
        <fullName evidence="1">Uncharacterized protein</fullName>
    </submittedName>
</protein>
<comment type="caution">
    <text evidence="1">The sequence shown here is derived from an EMBL/GenBank/DDBJ whole genome shotgun (WGS) entry which is preliminary data.</text>
</comment>
<name>A0A1F4TDQ6_UNCSA</name>
<dbReference type="Proteomes" id="UP000178951">
    <property type="component" value="Unassembled WGS sequence"/>
</dbReference>